<reference evidence="2 3" key="1">
    <citation type="submission" date="2019-05" db="EMBL/GenBank/DDBJ databases">
        <title>Emergence of the Ug99 lineage of the wheat stem rust pathogen through somatic hybridization.</title>
        <authorList>
            <person name="Li F."/>
            <person name="Upadhyaya N.M."/>
            <person name="Sperschneider J."/>
            <person name="Matny O."/>
            <person name="Nguyen-Phuc H."/>
            <person name="Mago R."/>
            <person name="Raley C."/>
            <person name="Miller M.E."/>
            <person name="Silverstein K.A.T."/>
            <person name="Henningsen E."/>
            <person name="Hirsch C.D."/>
            <person name="Visser B."/>
            <person name="Pretorius Z.A."/>
            <person name="Steffenson B.J."/>
            <person name="Schwessinger B."/>
            <person name="Dodds P.N."/>
            <person name="Figueroa M."/>
        </authorList>
    </citation>
    <scope>NUCLEOTIDE SEQUENCE [LARGE SCALE GENOMIC DNA]</scope>
    <source>
        <strain evidence="2 3">Ug99</strain>
    </source>
</reference>
<dbReference type="EMBL" id="VDEP01000278">
    <property type="protein sequence ID" value="KAA1112400.1"/>
    <property type="molecule type" value="Genomic_DNA"/>
</dbReference>
<dbReference type="Proteomes" id="UP000325313">
    <property type="component" value="Unassembled WGS sequence"/>
</dbReference>
<keyword evidence="1" id="KW-0175">Coiled coil</keyword>
<name>A0A5B0QGS0_PUCGR</name>
<evidence type="ECO:0000313" key="2">
    <source>
        <dbReference type="EMBL" id="KAA1112400.1"/>
    </source>
</evidence>
<evidence type="ECO:0000313" key="3">
    <source>
        <dbReference type="Proteomes" id="UP000325313"/>
    </source>
</evidence>
<organism evidence="2 3">
    <name type="scientific">Puccinia graminis f. sp. tritici</name>
    <dbReference type="NCBI Taxonomy" id="56615"/>
    <lineage>
        <taxon>Eukaryota</taxon>
        <taxon>Fungi</taxon>
        <taxon>Dikarya</taxon>
        <taxon>Basidiomycota</taxon>
        <taxon>Pucciniomycotina</taxon>
        <taxon>Pucciniomycetes</taxon>
        <taxon>Pucciniales</taxon>
        <taxon>Pucciniaceae</taxon>
        <taxon>Puccinia</taxon>
    </lineage>
</organism>
<proteinExistence type="predicted"/>
<comment type="caution">
    <text evidence="2">The sequence shown here is derived from an EMBL/GenBank/DDBJ whole genome shotgun (WGS) entry which is preliminary data.</text>
</comment>
<feature type="coiled-coil region" evidence="1">
    <location>
        <begin position="76"/>
        <end position="103"/>
    </location>
</feature>
<protein>
    <submittedName>
        <fullName evidence="2">Uncharacterized protein</fullName>
    </submittedName>
</protein>
<gene>
    <name evidence="2" type="ORF">PGTUg99_018952</name>
</gene>
<sequence>MPGTIGLEVSLPLNHNNVLDNRIDILFKVFFTRMINIRPDGLLLDAAANAAIQDCMQALKLSAINSISETFTSRIMVELNKKLDQLQKTVEQNIDQVERKIDQDIQVKVARQYGSLKKEVDDMKARNDLA</sequence>
<accession>A0A5B0QGS0</accession>
<dbReference type="AlphaFoldDB" id="A0A5B0QGS0"/>
<evidence type="ECO:0000256" key="1">
    <source>
        <dbReference type="SAM" id="Coils"/>
    </source>
</evidence>